<dbReference type="InterPro" id="IPR047340">
    <property type="entry name" value="RUNDC3A_B"/>
</dbReference>
<reference evidence="1 2" key="1">
    <citation type="journal article" date="2023" name="bioRxiv">
        <title>Conserved and derived expression patterns and positive selection on dental genes reveal complex evolutionary context of ever-growing rodent molars.</title>
        <authorList>
            <person name="Calamari Z.T."/>
            <person name="Song A."/>
            <person name="Cohen E."/>
            <person name="Akter M."/>
            <person name="Roy R.D."/>
            <person name="Hallikas O."/>
            <person name="Christensen M.M."/>
            <person name="Li P."/>
            <person name="Marangoni P."/>
            <person name="Jernvall J."/>
            <person name="Klein O.D."/>
        </authorList>
    </citation>
    <scope>NUCLEOTIDE SEQUENCE [LARGE SCALE GENOMIC DNA]</scope>
    <source>
        <strain evidence="1">V071</strain>
    </source>
</reference>
<proteinExistence type="predicted"/>
<sequence length="175" mass="20180">MPFHFLLFAFDLPSSDSISSDEEELRTFGSSDSDGSSPENVGPPLIMDENSWFNKCKRVRQKYQLTLEQKIILKISKTLCFLKISVRRVILLVKKNHSFPRKETAEKQECSVNAGTAEMQLCAGYLEELLRLRENQLSESVSQNKVLLQRIEDSDLAHKLEKEQLEYIIVELQDQ</sequence>
<protein>
    <submittedName>
        <fullName evidence="1">Uncharacterized protein</fullName>
    </submittedName>
</protein>
<evidence type="ECO:0000313" key="1">
    <source>
        <dbReference type="EMBL" id="KAK7834845.1"/>
    </source>
</evidence>
<organism evidence="1 2">
    <name type="scientific">Myodes glareolus</name>
    <name type="common">Bank vole</name>
    <name type="synonym">Clethrionomys glareolus</name>
    <dbReference type="NCBI Taxonomy" id="447135"/>
    <lineage>
        <taxon>Eukaryota</taxon>
        <taxon>Metazoa</taxon>
        <taxon>Chordata</taxon>
        <taxon>Craniata</taxon>
        <taxon>Vertebrata</taxon>
        <taxon>Euteleostomi</taxon>
        <taxon>Mammalia</taxon>
        <taxon>Eutheria</taxon>
        <taxon>Euarchontoglires</taxon>
        <taxon>Glires</taxon>
        <taxon>Rodentia</taxon>
        <taxon>Myomorpha</taxon>
        <taxon>Muroidea</taxon>
        <taxon>Cricetidae</taxon>
        <taxon>Arvicolinae</taxon>
        <taxon>Myodes</taxon>
    </lineage>
</organism>
<gene>
    <name evidence="1" type="ORF">U0070_022816</name>
</gene>
<name>A0AAW0K681_MYOGA</name>
<accession>A0AAW0K681</accession>
<evidence type="ECO:0000313" key="2">
    <source>
        <dbReference type="Proteomes" id="UP001488838"/>
    </source>
</evidence>
<dbReference type="Proteomes" id="UP001488838">
    <property type="component" value="Unassembled WGS sequence"/>
</dbReference>
<keyword evidence="2" id="KW-1185">Reference proteome</keyword>
<comment type="caution">
    <text evidence="1">The sequence shown here is derived from an EMBL/GenBank/DDBJ whole genome shotgun (WGS) entry which is preliminary data.</text>
</comment>
<dbReference type="PANTHER" id="PTHR46251">
    <property type="entry name" value="RUN DOMAIN-CONTAINING 3 PROTEIN RUNDC3"/>
    <property type="match status" value="1"/>
</dbReference>
<dbReference type="AlphaFoldDB" id="A0AAW0K681"/>
<feature type="non-terminal residue" evidence="1">
    <location>
        <position position="175"/>
    </location>
</feature>
<dbReference type="EMBL" id="JBBHLL010000003">
    <property type="protein sequence ID" value="KAK7834845.1"/>
    <property type="molecule type" value="Genomic_DNA"/>
</dbReference>
<dbReference type="PANTHER" id="PTHR46251:SF1">
    <property type="entry name" value="RUN DOMAIN-CONTAINING PROTEIN 3B"/>
    <property type="match status" value="1"/>
</dbReference>